<feature type="domain" description="Mitochondrial splicing suppressor 51-like C-terminal" evidence="1">
    <location>
        <begin position="59"/>
        <end position="243"/>
    </location>
</feature>
<comment type="caution">
    <text evidence="2">The sequence shown here is derived from an EMBL/GenBank/DDBJ whole genome shotgun (WGS) entry which is preliminary data.</text>
</comment>
<protein>
    <recommendedName>
        <fullName evidence="1">Mitochondrial splicing suppressor 51-like C-terminal domain-containing protein</fullName>
    </recommendedName>
</protein>
<dbReference type="Proteomes" id="UP001497623">
    <property type="component" value="Unassembled WGS sequence"/>
</dbReference>
<reference evidence="2 3" key="1">
    <citation type="submission" date="2024-05" db="EMBL/GenBank/DDBJ databases">
        <authorList>
            <person name="Wallberg A."/>
        </authorList>
    </citation>
    <scope>NUCLEOTIDE SEQUENCE [LARGE SCALE GENOMIC DNA]</scope>
</reference>
<evidence type="ECO:0000313" key="2">
    <source>
        <dbReference type="EMBL" id="CAL4216126.1"/>
    </source>
</evidence>
<dbReference type="AlphaFoldDB" id="A0AAV2SKL8"/>
<evidence type="ECO:0000259" key="1">
    <source>
        <dbReference type="Pfam" id="PF20179"/>
    </source>
</evidence>
<name>A0AAV2SKL8_MEGNR</name>
<organism evidence="2 3">
    <name type="scientific">Meganyctiphanes norvegica</name>
    <name type="common">Northern krill</name>
    <name type="synonym">Thysanopoda norvegica</name>
    <dbReference type="NCBI Taxonomy" id="48144"/>
    <lineage>
        <taxon>Eukaryota</taxon>
        <taxon>Metazoa</taxon>
        <taxon>Ecdysozoa</taxon>
        <taxon>Arthropoda</taxon>
        <taxon>Crustacea</taxon>
        <taxon>Multicrustacea</taxon>
        <taxon>Malacostraca</taxon>
        <taxon>Eumalacostraca</taxon>
        <taxon>Eucarida</taxon>
        <taxon>Euphausiacea</taxon>
        <taxon>Euphausiidae</taxon>
        <taxon>Meganyctiphanes</taxon>
    </lineage>
</organism>
<dbReference type="PANTHER" id="PTHR28069">
    <property type="entry name" value="GH20023P"/>
    <property type="match status" value="1"/>
</dbReference>
<dbReference type="EMBL" id="CAXKWB010091445">
    <property type="protein sequence ID" value="CAL4216126.1"/>
    <property type="molecule type" value="Genomic_DNA"/>
</dbReference>
<proteinExistence type="predicted"/>
<accession>A0AAV2SKL8</accession>
<dbReference type="PANTHER" id="PTHR28069:SF2">
    <property type="entry name" value="GH20023P"/>
    <property type="match status" value="1"/>
</dbReference>
<keyword evidence="3" id="KW-1185">Reference proteome</keyword>
<evidence type="ECO:0000313" key="3">
    <source>
        <dbReference type="Proteomes" id="UP001497623"/>
    </source>
</evidence>
<sequence length="269" mass="31517">MANWYLTKHKQLRIPDGLLDEATTKDGLQFEEVSKLDKYSSESWLPSIVNLINERLEFPLTIHHALKNLHLGKKRKTLSEMTSLTIHIVHEKPMLDPRMWEFFLHQLPKLKKLNLIFLCGIMKSDNRYNYSLQGERCSECKRKKRVINYDLQPMHYHEYFSIDDYNEPDVVVVFNIEQELGQKKTKKDVDEAHSFTSQRNMTYSKDTVVILTTGVEELLEPCVKSFQDARSVKILVPVQKNPFCIFSTVRANRSILKLNDYMCCIQGTD</sequence>
<dbReference type="Pfam" id="PF20179">
    <property type="entry name" value="MSS51_C"/>
    <property type="match status" value="1"/>
</dbReference>
<dbReference type="InterPro" id="IPR046824">
    <property type="entry name" value="Mss51-like_C"/>
</dbReference>
<gene>
    <name evidence="2" type="ORF">MNOR_LOCUS38739</name>
</gene>